<dbReference type="Pfam" id="PF00294">
    <property type="entry name" value="PfkB"/>
    <property type="match status" value="1"/>
</dbReference>
<dbReference type="RefSeq" id="WP_104436240.1">
    <property type="nucleotide sequence ID" value="NZ_PTJA01000003.1"/>
</dbReference>
<sequence>MPDEAGNKKIIVAGHISLDITPVFKSSDGRKILKSFQPGKLLEVGNANISGGGAVFNTGLGLHALGADVLLMANTGDDDFGQILKGKIQKRGCESCITVIPGEDTSYTIVLAPQGVDRLFLHNPGCNDTFGFEHVDFSKVAKAAHFHFGYPTLMKRFFQNDGQELKALFCRIKELGLTTSLDLAAVDPDSEAASCCWDRIFDSVLPYVDFFVPSIEELGFLLNRPLYEKWQEIADGDDITSILSLKKDVETIADQALQLGAKAVLLKCGASGMFLKTASKQAFADGPDILKGWADISYFQNSFLPDRILSATGAGDTSIAAFIKAMLERRSPEECVKLAAATGASCVTAYDTVSGLLPFRTLEEKINNGWEEQIRILP</sequence>
<dbReference type="SUPFAM" id="SSF53613">
    <property type="entry name" value="Ribokinase-like"/>
    <property type="match status" value="1"/>
</dbReference>
<keyword evidence="2" id="KW-0808">Transferase</keyword>
<dbReference type="InterPro" id="IPR011611">
    <property type="entry name" value="PfkB_dom"/>
</dbReference>
<dbReference type="PANTHER" id="PTHR43085">
    <property type="entry name" value="HEXOKINASE FAMILY MEMBER"/>
    <property type="match status" value="1"/>
</dbReference>
<comment type="similarity">
    <text evidence="1">Belongs to the carbohydrate kinase PfkB family.</text>
</comment>
<dbReference type="Gene3D" id="3.40.1190.20">
    <property type="match status" value="1"/>
</dbReference>
<evidence type="ECO:0000259" key="4">
    <source>
        <dbReference type="Pfam" id="PF00294"/>
    </source>
</evidence>
<comment type="caution">
    <text evidence="5">The sequence shown here is derived from an EMBL/GenBank/DDBJ whole genome shotgun (WGS) entry which is preliminary data.</text>
</comment>
<evidence type="ECO:0000256" key="1">
    <source>
        <dbReference type="ARBA" id="ARBA00010688"/>
    </source>
</evidence>
<evidence type="ECO:0000256" key="2">
    <source>
        <dbReference type="ARBA" id="ARBA00022679"/>
    </source>
</evidence>
<dbReference type="OrthoDB" id="9813569at2"/>
<dbReference type="InterPro" id="IPR050306">
    <property type="entry name" value="PfkB_Carbo_kinase"/>
</dbReference>
<gene>
    <name evidence="5" type="ORF">BXY41_103410</name>
</gene>
<accession>A0A2S6HW68</accession>
<dbReference type="Proteomes" id="UP000237749">
    <property type="component" value="Unassembled WGS sequence"/>
</dbReference>
<keyword evidence="6" id="KW-1185">Reference proteome</keyword>
<proteinExistence type="inferred from homology"/>
<evidence type="ECO:0000313" key="5">
    <source>
        <dbReference type="EMBL" id="PPK82194.1"/>
    </source>
</evidence>
<keyword evidence="3 5" id="KW-0418">Kinase</keyword>
<evidence type="ECO:0000313" key="6">
    <source>
        <dbReference type="Proteomes" id="UP000237749"/>
    </source>
</evidence>
<reference evidence="5 6" key="1">
    <citation type="submission" date="2018-02" db="EMBL/GenBank/DDBJ databases">
        <title>Genomic Encyclopedia of Archaeal and Bacterial Type Strains, Phase II (KMG-II): from individual species to whole genera.</title>
        <authorList>
            <person name="Goeker M."/>
        </authorList>
    </citation>
    <scope>NUCLEOTIDE SEQUENCE [LARGE SCALE GENOMIC DNA]</scope>
    <source>
        <strain evidence="5 6">DSM 3808</strain>
    </source>
</reference>
<name>A0A2S6HW68_9FIRM</name>
<dbReference type="InterPro" id="IPR029056">
    <property type="entry name" value="Ribokinase-like"/>
</dbReference>
<protein>
    <submittedName>
        <fullName evidence="5">Sugar/nucleoside kinase (Ribokinase family)</fullName>
    </submittedName>
</protein>
<feature type="domain" description="Carbohydrate kinase PfkB" evidence="4">
    <location>
        <begin position="36"/>
        <end position="354"/>
    </location>
</feature>
<evidence type="ECO:0000256" key="3">
    <source>
        <dbReference type="ARBA" id="ARBA00022777"/>
    </source>
</evidence>
<dbReference type="PANTHER" id="PTHR43085:SF57">
    <property type="entry name" value="CARBOHYDRATE KINASE PFKB DOMAIN-CONTAINING PROTEIN"/>
    <property type="match status" value="1"/>
</dbReference>
<organism evidence="5 6">
    <name type="scientific">Lacrimispora xylanisolvens</name>
    <dbReference type="NCBI Taxonomy" id="384636"/>
    <lineage>
        <taxon>Bacteria</taxon>
        <taxon>Bacillati</taxon>
        <taxon>Bacillota</taxon>
        <taxon>Clostridia</taxon>
        <taxon>Lachnospirales</taxon>
        <taxon>Lachnospiraceae</taxon>
        <taxon>Lacrimispora</taxon>
    </lineage>
</organism>
<dbReference type="AlphaFoldDB" id="A0A2S6HW68"/>
<dbReference type="EMBL" id="PTJA01000003">
    <property type="protein sequence ID" value="PPK82194.1"/>
    <property type="molecule type" value="Genomic_DNA"/>
</dbReference>
<dbReference type="GO" id="GO:0016301">
    <property type="term" value="F:kinase activity"/>
    <property type="evidence" value="ECO:0007669"/>
    <property type="project" value="UniProtKB-KW"/>
</dbReference>